<evidence type="ECO:0000256" key="3">
    <source>
        <dbReference type="ARBA" id="ARBA00022989"/>
    </source>
</evidence>
<dbReference type="InterPro" id="IPR050186">
    <property type="entry name" value="TPT_transporter"/>
</dbReference>
<evidence type="ECO:0000256" key="4">
    <source>
        <dbReference type="ARBA" id="ARBA00023136"/>
    </source>
</evidence>
<keyword evidence="4 5" id="KW-0472">Membrane</keyword>
<evidence type="ECO:0000313" key="7">
    <source>
        <dbReference type="EMBL" id="THH33465.1"/>
    </source>
</evidence>
<evidence type="ECO:0000256" key="1">
    <source>
        <dbReference type="ARBA" id="ARBA00004141"/>
    </source>
</evidence>
<comment type="subcellular location">
    <subcellularLocation>
        <location evidence="1">Membrane</location>
        <topology evidence="1">Multi-pass membrane protein</topology>
    </subcellularLocation>
</comment>
<gene>
    <name evidence="7" type="ORF">EUX98_g749</name>
</gene>
<evidence type="ECO:0000256" key="5">
    <source>
        <dbReference type="SAM" id="Phobius"/>
    </source>
</evidence>
<keyword evidence="8" id="KW-1185">Reference proteome</keyword>
<feature type="domain" description="Sugar phosphate transporter" evidence="6">
    <location>
        <begin position="18"/>
        <end position="310"/>
    </location>
</feature>
<reference evidence="7 8" key="1">
    <citation type="submission" date="2019-02" db="EMBL/GenBank/DDBJ databases">
        <title>Genome sequencing of the rare red list fungi Antrodiella citrinella (Flaviporus citrinellus).</title>
        <authorList>
            <person name="Buettner E."/>
            <person name="Kellner H."/>
        </authorList>
    </citation>
    <scope>NUCLEOTIDE SEQUENCE [LARGE SCALE GENOMIC DNA]</scope>
    <source>
        <strain evidence="7 8">DSM 108506</strain>
    </source>
</reference>
<feature type="transmembrane region" description="Helical" evidence="5">
    <location>
        <begin position="134"/>
        <end position="154"/>
    </location>
</feature>
<evidence type="ECO:0000259" key="6">
    <source>
        <dbReference type="Pfam" id="PF03151"/>
    </source>
</evidence>
<organism evidence="7 8">
    <name type="scientific">Antrodiella citrinella</name>
    <dbReference type="NCBI Taxonomy" id="2447956"/>
    <lineage>
        <taxon>Eukaryota</taxon>
        <taxon>Fungi</taxon>
        <taxon>Dikarya</taxon>
        <taxon>Basidiomycota</taxon>
        <taxon>Agaricomycotina</taxon>
        <taxon>Agaricomycetes</taxon>
        <taxon>Polyporales</taxon>
        <taxon>Steccherinaceae</taxon>
        <taxon>Antrodiella</taxon>
    </lineage>
</organism>
<feature type="transmembrane region" description="Helical" evidence="5">
    <location>
        <begin position="166"/>
        <end position="186"/>
    </location>
</feature>
<dbReference type="Proteomes" id="UP000308730">
    <property type="component" value="Unassembled WGS sequence"/>
</dbReference>
<keyword evidence="3 5" id="KW-1133">Transmembrane helix</keyword>
<dbReference type="Pfam" id="PF03151">
    <property type="entry name" value="TPT"/>
    <property type="match status" value="1"/>
</dbReference>
<feature type="transmembrane region" description="Helical" evidence="5">
    <location>
        <begin position="198"/>
        <end position="218"/>
    </location>
</feature>
<name>A0A4S4N4V9_9APHY</name>
<dbReference type="AlphaFoldDB" id="A0A4S4N4V9"/>
<comment type="caution">
    <text evidence="7">The sequence shown here is derived from an EMBL/GenBank/DDBJ whole genome shotgun (WGS) entry which is preliminary data.</text>
</comment>
<dbReference type="OrthoDB" id="5547497at2759"/>
<feature type="transmembrane region" description="Helical" evidence="5">
    <location>
        <begin position="81"/>
        <end position="99"/>
    </location>
</feature>
<evidence type="ECO:0000256" key="2">
    <source>
        <dbReference type="ARBA" id="ARBA00022692"/>
    </source>
</evidence>
<dbReference type="EMBL" id="SGPM01000006">
    <property type="protein sequence ID" value="THH33465.1"/>
    <property type="molecule type" value="Genomic_DNA"/>
</dbReference>
<feature type="transmembrane region" description="Helical" evidence="5">
    <location>
        <begin position="12"/>
        <end position="30"/>
    </location>
</feature>
<protein>
    <recommendedName>
        <fullName evidence="6">Sugar phosphate transporter domain-containing protein</fullName>
    </recommendedName>
</protein>
<dbReference type="GO" id="GO:0016020">
    <property type="term" value="C:membrane"/>
    <property type="evidence" value="ECO:0007669"/>
    <property type="project" value="UniProtKB-SubCell"/>
</dbReference>
<feature type="transmembrane region" description="Helical" evidence="5">
    <location>
        <begin position="238"/>
        <end position="261"/>
    </location>
</feature>
<keyword evidence="2 5" id="KW-0812">Transmembrane</keyword>
<feature type="transmembrane region" description="Helical" evidence="5">
    <location>
        <begin position="42"/>
        <end position="60"/>
    </location>
</feature>
<dbReference type="InterPro" id="IPR004853">
    <property type="entry name" value="Sugar_P_trans_dom"/>
</dbReference>
<evidence type="ECO:0000313" key="8">
    <source>
        <dbReference type="Proteomes" id="UP000308730"/>
    </source>
</evidence>
<proteinExistence type="predicted"/>
<accession>A0A4S4N4V9</accession>
<dbReference type="PANTHER" id="PTHR11132">
    <property type="entry name" value="SOLUTE CARRIER FAMILY 35"/>
    <property type="match status" value="1"/>
</dbReference>
<sequence length="362" mass="39018">MDHSKENARQSLKVAGVVSFYMGAALVMVFVNKAVLNSSPDLPLLFLLIQLVLAVVLLHASALVTSKVEIPKLELRTAKKLIPVTLVNVIGLVFNILCLRGVEASFFQIARGLVLPLTIMVSSSATRSVPSVRVILAAIIVTVGFLVGVAPQSLQAVENIRAPPSSISIMYGVLSSLFIAVHAVLIKSSLPHAHNSTIQLAYWQNLGSAILLAPFILLQGEQNKFQELMASAEWDSHVFVWGSVVTGVFGFLLCVAGLLSIKVTSPITHMFSSAARSVIQTLLGVLLFSDVLTANRALSIVIILVGSMYYTWVKSVESAPSHLPSAALRPIPKDIEAVLPKDRDEDNVVVWNADEKRVKQSA</sequence>
<feature type="transmembrane region" description="Helical" evidence="5">
    <location>
        <begin position="282"/>
        <end position="310"/>
    </location>
</feature>